<protein>
    <submittedName>
        <fullName evidence="1">Uncharacterized protein</fullName>
    </submittedName>
</protein>
<dbReference type="Proteomes" id="UP000198104">
    <property type="component" value="Unassembled WGS sequence"/>
</dbReference>
<evidence type="ECO:0000313" key="2">
    <source>
        <dbReference type="Proteomes" id="UP000198104"/>
    </source>
</evidence>
<dbReference type="AlphaFoldDB" id="A0A254Q0C5"/>
<comment type="caution">
    <text evidence="1">The sequence shown here is derived from an EMBL/GenBank/DDBJ whole genome shotgun (WGS) entry which is preliminary data.</text>
</comment>
<dbReference type="EMBL" id="NGUO01000006">
    <property type="protein sequence ID" value="OWS71984.1"/>
    <property type="molecule type" value="Genomic_DNA"/>
</dbReference>
<reference evidence="1 2" key="1">
    <citation type="submission" date="2017-05" db="EMBL/GenBank/DDBJ databases">
        <title>Polynucleobacter sp. MWH-K35W1 isolated from the permanently anoxic monimolimnion of a meromictic lake.</title>
        <authorList>
            <person name="Hahn M.W."/>
        </authorList>
    </citation>
    <scope>NUCLEOTIDE SEQUENCE [LARGE SCALE GENOMIC DNA]</scope>
    <source>
        <strain evidence="1 2">MWH-K35W1</strain>
    </source>
</reference>
<keyword evidence="2" id="KW-1185">Reference proteome</keyword>
<gene>
    <name evidence="1" type="ORF">CBI30_03890</name>
</gene>
<accession>A0A254Q0C5</accession>
<evidence type="ECO:0000313" key="1">
    <source>
        <dbReference type="EMBL" id="OWS71984.1"/>
    </source>
</evidence>
<sequence length="319" mass="37078">MFINFLNLFFVIFFLSKIREYTNNNFSDKTHIVYNANKKNIRYFKINNLKNAVFLVKHSDRKDFLKYGFSVVSIEPIYFFLNLLGPLGILVFKKFLFCKDIILNSDYGLDEFLLLNFCSKHYSKSICIQHGLFPSHNNNDLDGQFCDTVIVKSIDQVKILRSTGYNKEIIISDELFELFPSGNVSAWRSKGSPIIFVGSGYFANKTLRSEYMAFLRDFCEIFSYANLIYRPHPREVNHLPSEIFSLFDVNNSEQSSLVESGNFVFVGIKSTLLMEAHYSGRKSFLIENIKFPTYFDKNIIPTFSSLIDLNNEISKIIYE</sequence>
<name>A0A254Q0C5_9BURK</name>
<proteinExistence type="predicted"/>
<organism evidence="1 2">
    <name type="scientific">Polynucleobacter aenigmaticus</name>
    <dbReference type="NCBI Taxonomy" id="1743164"/>
    <lineage>
        <taxon>Bacteria</taxon>
        <taxon>Pseudomonadati</taxon>
        <taxon>Pseudomonadota</taxon>
        <taxon>Betaproteobacteria</taxon>
        <taxon>Burkholderiales</taxon>
        <taxon>Burkholderiaceae</taxon>
        <taxon>Polynucleobacter</taxon>
    </lineage>
</organism>